<evidence type="ECO:0000256" key="13">
    <source>
        <dbReference type="ARBA" id="ARBA00023242"/>
    </source>
</evidence>
<dbReference type="InterPro" id="IPR032566">
    <property type="entry name" value="Znf-C2HE"/>
</dbReference>
<dbReference type="Pfam" id="PF16278">
    <property type="entry name" value="zf-C2HE"/>
    <property type="match status" value="1"/>
</dbReference>
<dbReference type="EC" id="3.6.1.72" evidence="3"/>
<dbReference type="PROSITE" id="PS51084">
    <property type="entry name" value="HIT_2"/>
    <property type="match status" value="1"/>
</dbReference>
<dbReference type="GO" id="GO:0000012">
    <property type="term" value="P:single strand break repair"/>
    <property type="evidence" value="ECO:0007669"/>
    <property type="project" value="UniProtKB-ARBA"/>
</dbReference>
<comment type="catalytic activity">
    <reaction evidence="17">
        <text>a 5'-end adenosine-5'-diphospho-5'-ribonucleoside-2'-deoxyribonucleotide-DNA + H2O = a 5'-end 5'-phospho-ribonucleoside-2'-deoxyribonucleotide-DNA + AMP + 2 H(+)</text>
        <dbReference type="Rhea" id="RHEA:52132"/>
        <dbReference type="Rhea" id="RHEA-COMP:13182"/>
        <dbReference type="Rhea" id="RHEA-COMP:13183"/>
        <dbReference type="ChEBI" id="CHEBI:15377"/>
        <dbReference type="ChEBI" id="CHEBI:15378"/>
        <dbReference type="ChEBI" id="CHEBI:136414"/>
        <dbReference type="ChEBI" id="CHEBI:136415"/>
        <dbReference type="ChEBI" id="CHEBI:456215"/>
        <dbReference type="EC" id="3.6.1.71"/>
    </reaction>
</comment>
<gene>
    <name evidence="23" type="ORF">LTLLF_100290</name>
</gene>
<keyword evidence="11" id="KW-0238">DNA-binding</keyword>
<evidence type="ECO:0000256" key="17">
    <source>
        <dbReference type="ARBA" id="ARBA00044713"/>
    </source>
</evidence>
<dbReference type="InterPro" id="IPR008984">
    <property type="entry name" value="SMAD_FHA_dom_sf"/>
</dbReference>
<dbReference type="GO" id="GO:0120108">
    <property type="term" value="F:DNA-3'-diphospho-5'-guanosine diphosphatase activity"/>
    <property type="evidence" value="ECO:0007669"/>
    <property type="project" value="UniProtKB-EC"/>
</dbReference>
<keyword evidence="10" id="KW-0862">Zinc</keyword>
<dbReference type="GO" id="GO:1990165">
    <property type="term" value="F:single-strand break-containing DNA binding"/>
    <property type="evidence" value="ECO:0007669"/>
    <property type="project" value="TreeGrafter"/>
</dbReference>
<keyword evidence="9" id="KW-0378">Hydrolase</keyword>
<dbReference type="Pfam" id="PF11969">
    <property type="entry name" value="DcpS_C"/>
    <property type="match status" value="1"/>
</dbReference>
<dbReference type="InterPro" id="IPR036265">
    <property type="entry name" value="HIT-like_sf"/>
</dbReference>
<dbReference type="FunFam" id="2.60.200.20:FF:000010">
    <property type="entry name" value="aprataxin isoform X1"/>
    <property type="match status" value="1"/>
</dbReference>
<evidence type="ECO:0000256" key="3">
    <source>
        <dbReference type="ARBA" id="ARBA00012495"/>
    </source>
</evidence>
<evidence type="ECO:0000256" key="5">
    <source>
        <dbReference type="ARBA" id="ARBA00018614"/>
    </source>
</evidence>
<evidence type="ECO:0000313" key="23">
    <source>
        <dbReference type="EMBL" id="KAH0521621.1"/>
    </source>
</evidence>
<feature type="region of interest" description="Disordered" evidence="21">
    <location>
        <begin position="107"/>
        <end position="153"/>
    </location>
</feature>
<dbReference type="GO" id="GO:0005654">
    <property type="term" value="C:nucleoplasm"/>
    <property type="evidence" value="ECO:0007669"/>
    <property type="project" value="UniProtKB-SubCell"/>
</dbReference>
<evidence type="ECO:0000256" key="7">
    <source>
        <dbReference type="ARBA" id="ARBA00022763"/>
    </source>
</evidence>
<evidence type="ECO:0000256" key="21">
    <source>
        <dbReference type="SAM" id="MobiDB-lite"/>
    </source>
</evidence>
<dbReference type="EMBL" id="JAATJU010000001">
    <property type="protein sequence ID" value="KAH0521621.1"/>
    <property type="molecule type" value="Genomic_DNA"/>
</dbReference>
<dbReference type="GO" id="GO:0008270">
    <property type="term" value="F:zinc ion binding"/>
    <property type="evidence" value="ECO:0007669"/>
    <property type="project" value="UniProtKB-KW"/>
</dbReference>
<dbReference type="GO" id="GO:0005730">
    <property type="term" value="C:nucleolus"/>
    <property type="evidence" value="ECO:0007669"/>
    <property type="project" value="UniProtKB-SubCell"/>
</dbReference>
<dbReference type="InterPro" id="IPR047289">
    <property type="entry name" value="FHA_APTX"/>
</dbReference>
<dbReference type="SUPFAM" id="SSF49879">
    <property type="entry name" value="SMAD/FHA domain"/>
    <property type="match status" value="1"/>
</dbReference>
<dbReference type="PROSITE" id="PS00028">
    <property type="entry name" value="ZINC_FINGER_C2H2_1"/>
    <property type="match status" value="1"/>
</dbReference>
<evidence type="ECO:0000259" key="22">
    <source>
        <dbReference type="PROSITE" id="PS51084"/>
    </source>
</evidence>
<evidence type="ECO:0000256" key="15">
    <source>
        <dbReference type="ARBA" id="ARBA00032750"/>
    </source>
</evidence>
<keyword evidence="12" id="KW-0234">DNA repair</keyword>
<evidence type="ECO:0000256" key="8">
    <source>
        <dbReference type="ARBA" id="ARBA00022771"/>
    </source>
</evidence>
<dbReference type="InterPro" id="IPR011146">
    <property type="entry name" value="HIT-like"/>
</dbReference>
<comment type="function">
    <text evidence="18">DNA-binding protein involved in single-strand DNA break repair, double-strand DNA break repair and base excision repair. Resolves abortive DNA ligation intermediates formed either at base excision sites, or when DNA ligases attempt to repair non-ligatable breaks induced by reactive oxygen species. Catalyzes the release of adenylate groups covalently linked to 5'-phosphate termini, resulting in the production of 5'-phosphate termini that can be efficiently rejoined. Also able to hydrolyze adenosine 5'-monophosphoramidate (AMP-NH(2)) and diadenosine tetraphosphate (AppppA), but with lower catalytic activity. Likewise, catalyzes the release of 3'-linked guanosine (DNAppG) and inosine (DNAppI) from DNA, but has higher specific activity with 5'-linked adenosine (AppDNA).</text>
</comment>
<feature type="short sequence motif" description="Histidine triad motif" evidence="20">
    <location>
        <begin position="236"/>
        <end position="240"/>
    </location>
</feature>
<dbReference type="InterPro" id="IPR041388">
    <property type="entry name" value="FHA_2"/>
</dbReference>
<evidence type="ECO:0000256" key="6">
    <source>
        <dbReference type="ARBA" id="ARBA00022723"/>
    </source>
</evidence>
<dbReference type="Gene3D" id="2.60.200.20">
    <property type="match status" value="1"/>
</dbReference>
<dbReference type="GO" id="GO:0003725">
    <property type="term" value="F:double-stranded RNA binding"/>
    <property type="evidence" value="ECO:0007669"/>
    <property type="project" value="TreeGrafter"/>
</dbReference>
<dbReference type="Gene3D" id="3.30.428.10">
    <property type="entry name" value="HIT-like"/>
    <property type="match status" value="1"/>
</dbReference>
<dbReference type="PROSITE" id="PS00892">
    <property type="entry name" value="HIT_1"/>
    <property type="match status" value="1"/>
</dbReference>
<sequence length="320" mass="36330">MRVCWLVRQDSRHQRIRLPHLEAVVIGRSPETKITDKKCSRQQVQLKAECNKGYVRVKQVGVNPSSIDSVIIGKEQEMKLQPGQVLHMVNELYPYIVEFEEVAKSPDLETQKKRKRSDCDGEEMDAAQESKSGTGQAPESSPSQCAVPSKKSKDGATREVYKDDLVVVIKDKYPKARHHWLVLPWASISSLKAVTSEHLELLKHMHTVGEKVIADFAGSSKLSFRLGYQAIPSMSHVHLHVISQDFDSPCLKNKKHWNSFNTEYFLESQAVIKMVQEVGRVTVQDGTSELLKLPLRCHKCQQLLPSIPQLKEHLRKHWGG</sequence>
<evidence type="ECO:0000256" key="16">
    <source>
        <dbReference type="ARBA" id="ARBA00044639"/>
    </source>
</evidence>
<proteinExistence type="predicted"/>
<dbReference type="GO" id="GO:0003697">
    <property type="term" value="F:single-stranded DNA binding"/>
    <property type="evidence" value="ECO:0007669"/>
    <property type="project" value="TreeGrafter"/>
</dbReference>
<evidence type="ECO:0000256" key="20">
    <source>
        <dbReference type="PROSITE-ProRule" id="PRU00464"/>
    </source>
</evidence>
<comment type="subcellular location">
    <subcellularLocation>
        <location evidence="1">Nucleus</location>
        <location evidence="1">Nucleolus</location>
    </subcellularLocation>
    <subcellularLocation>
        <location evidence="2">Nucleus</location>
        <location evidence="2">Nucleoplasm</location>
    </subcellularLocation>
</comment>
<dbReference type="Proteomes" id="UP000710432">
    <property type="component" value="Unassembled WGS sequence"/>
</dbReference>
<dbReference type="CDD" id="cd22735">
    <property type="entry name" value="FHA_APTX"/>
    <property type="match status" value="1"/>
</dbReference>
<dbReference type="PANTHER" id="PTHR12486">
    <property type="entry name" value="APRATAXIN-RELATED"/>
    <property type="match status" value="1"/>
</dbReference>
<feature type="domain" description="HIT" evidence="22">
    <location>
        <begin position="143"/>
        <end position="251"/>
    </location>
</feature>
<keyword evidence="6" id="KW-0479">Metal-binding</keyword>
<evidence type="ECO:0000256" key="2">
    <source>
        <dbReference type="ARBA" id="ARBA00004642"/>
    </source>
</evidence>
<dbReference type="InterPro" id="IPR013087">
    <property type="entry name" value="Znf_C2H2_type"/>
</dbReference>
<dbReference type="FunFam" id="3.30.428.10:FF:000004">
    <property type="entry name" value="aprataxin isoform X2"/>
    <property type="match status" value="1"/>
</dbReference>
<organism evidence="23 24">
    <name type="scientific">Microtus ochrogaster</name>
    <name type="common">Prairie vole</name>
    <dbReference type="NCBI Taxonomy" id="79684"/>
    <lineage>
        <taxon>Eukaryota</taxon>
        <taxon>Metazoa</taxon>
        <taxon>Chordata</taxon>
        <taxon>Craniata</taxon>
        <taxon>Vertebrata</taxon>
        <taxon>Euteleostomi</taxon>
        <taxon>Mammalia</taxon>
        <taxon>Eutheria</taxon>
        <taxon>Euarchontoglires</taxon>
        <taxon>Glires</taxon>
        <taxon>Rodentia</taxon>
        <taxon>Myomorpha</taxon>
        <taxon>Muroidea</taxon>
        <taxon>Cricetidae</taxon>
        <taxon>Arvicolinae</taxon>
        <taxon>Microtus</taxon>
    </lineage>
</organism>
<dbReference type="GO" id="GO:0033699">
    <property type="term" value="F:DNA 5'-adenosine monophosphate hydrolase activity"/>
    <property type="evidence" value="ECO:0007669"/>
    <property type="project" value="UniProtKB-EC"/>
</dbReference>
<accession>A0A8J6GVY8</accession>
<evidence type="ECO:0000256" key="9">
    <source>
        <dbReference type="ARBA" id="ARBA00022801"/>
    </source>
</evidence>
<dbReference type="SUPFAM" id="SSF54197">
    <property type="entry name" value="HIT-like"/>
    <property type="match status" value="1"/>
</dbReference>
<dbReference type="InterPro" id="IPR019808">
    <property type="entry name" value="Histidine_triad_CS"/>
</dbReference>
<evidence type="ECO:0000256" key="10">
    <source>
        <dbReference type="ARBA" id="ARBA00022833"/>
    </source>
</evidence>
<protein>
    <recommendedName>
        <fullName evidence="5">Aprataxin</fullName>
        <ecNumber evidence="4">3.6.1.71</ecNumber>
        <ecNumber evidence="3">3.6.1.72</ecNumber>
    </recommendedName>
    <alternativeName>
        <fullName evidence="15">Forkhead-associated domain histidine triad-like protein</fullName>
    </alternativeName>
</protein>
<evidence type="ECO:0000256" key="14">
    <source>
        <dbReference type="ARBA" id="ARBA00024601"/>
    </source>
</evidence>
<evidence type="ECO:0000256" key="1">
    <source>
        <dbReference type="ARBA" id="ARBA00004604"/>
    </source>
</evidence>
<dbReference type="PANTHER" id="PTHR12486:SF4">
    <property type="entry name" value="APRATAXIN"/>
    <property type="match status" value="1"/>
</dbReference>
<keyword evidence="8" id="KW-0863">Zinc-finger</keyword>
<keyword evidence="7" id="KW-0227">DNA damage</keyword>
<comment type="catalytic activity">
    <reaction evidence="14">
        <text>a 3'-end 2'-deoxyribonucleotide-3'-diphospho-5'-guanosine-DNA + H2O = a 3'-end 2'-deoxyribonucleotide 3'-phosphate-DNA + GMP + 2 H(+)</text>
        <dbReference type="Rhea" id="RHEA:52140"/>
        <dbReference type="Rhea" id="RHEA-COMP:13186"/>
        <dbReference type="Rhea" id="RHEA-COMP:13187"/>
        <dbReference type="ChEBI" id="CHEBI:15377"/>
        <dbReference type="ChEBI" id="CHEBI:15378"/>
        <dbReference type="ChEBI" id="CHEBI:58115"/>
        <dbReference type="ChEBI" id="CHEBI:136419"/>
        <dbReference type="ChEBI" id="CHEBI:136420"/>
        <dbReference type="EC" id="3.6.1.72"/>
    </reaction>
</comment>
<evidence type="ECO:0000256" key="11">
    <source>
        <dbReference type="ARBA" id="ARBA00023125"/>
    </source>
</evidence>
<comment type="caution">
    <text evidence="23">The sequence shown here is derived from an EMBL/GenBank/DDBJ whole genome shotgun (WGS) entry which is preliminary data.</text>
</comment>
<dbReference type="AlphaFoldDB" id="A0A8J6GVY8"/>
<evidence type="ECO:0000256" key="18">
    <source>
        <dbReference type="ARBA" id="ARBA00045142"/>
    </source>
</evidence>
<evidence type="ECO:0000256" key="12">
    <source>
        <dbReference type="ARBA" id="ARBA00023204"/>
    </source>
</evidence>
<dbReference type="GO" id="GO:0030983">
    <property type="term" value="F:mismatched DNA binding"/>
    <property type="evidence" value="ECO:0007669"/>
    <property type="project" value="TreeGrafter"/>
</dbReference>
<reference evidence="23" key="1">
    <citation type="submission" date="2020-03" db="EMBL/GenBank/DDBJ databases">
        <title>Studies in the Genomics of Life Span.</title>
        <authorList>
            <person name="Glass D."/>
        </authorList>
    </citation>
    <scope>NUCLEOTIDE SEQUENCE</scope>
    <source>
        <strain evidence="23">LTLLF</strain>
        <tissue evidence="23">Muscle</tissue>
    </source>
</reference>
<evidence type="ECO:0000313" key="24">
    <source>
        <dbReference type="Proteomes" id="UP000710432"/>
    </source>
</evidence>
<dbReference type="EC" id="3.6.1.71" evidence="4"/>
<comment type="subunit">
    <text evidence="19">Interacts with single-strand break repair proteins XRCC1, XRCC4, ADPRT/PARP1 and p53/TP53. Interacts with NCL. Interacts (via FHA-like domain) with MDC1 (phosphorylated).</text>
</comment>
<evidence type="ECO:0000256" key="19">
    <source>
        <dbReference type="ARBA" id="ARBA00046563"/>
    </source>
</evidence>
<name>A0A8J6GVY8_MICOH</name>
<dbReference type="Pfam" id="PF17913">
    <property type="entry name" value="FHA_2"/>
    <property type="match status" value="1"/>
</dbReference>
<feature type="compositionally biased region" description="Polar residues" evidence="21">
    <location>
        <begin position="129"/>
        <end position="146"/>
    </location>
</feature>
<evidence type="ECO:0000256" key="4">
    <source>
        <dbReference type="ARBA" id="ARBA00012496"/>
    </source>
</evidence>
<comment type="catalytic activity">
    <reaction evidence="16">
        <text>a 5'-end adenosine-5'-diphospho-5'-2'-deoxyribonucleoside-DNA + H2O = a 5'-end 5'-phospho-2'-deoxyribonucleoside-DNA + AMP + 2 H(+)</text>
        <dbReference type="Rhea" id="RHEA:52128"/>
        <dbReference type="Rhea" id="RHEA-COMP:13180"/>
        <dbReference type="Rhea" id="RHEA-COMP:13181"/>
        <dbReference type="ChEBI" id="CHEBI:15377"/>
        <dbReference type="ChEBI" id="CHEBI:15378"/>
        <dbReference type="ChEBI" id="CHEBI:136412"/>
        <dbReference type="ChEBI" id="CHEBI:136413"/>
        <dbReference type="ChEBI" id="CHEBI:456215"/>
        <dbReference type="EC" id="3.6.1.71"/>
    </reaction>
</comment>
<keyword evidence="13" id="KW-0539">Nucleus</keyword>